<gene>
    <name evidence="2" type="ORF">L484_021607</name>
</gene>
<feature type="region of interest" description="Disordered" evidence="1">
    <location>
        <begin position="1"/>
        <end position="134"/>
    </location>
</feature>
<feature type="compositionally biased region" description="Basic and acidic residues" evidence="1">
    <location>
        <begin position="471"/>
        <end position="485"/>
    </location>
</feature>
<dbReference type="InterPro" id="IPR010433">
    <property type="entry name" value="EIF-4B_pln"/>
</dbReference>
<keyword evidence="3" id="KW-1185">Reference proteome</keyword>
<name>W9RXY0_9ROSA</name>
<reference evidence="3" key="1">
    <citation type="submission" date="2013-01" db="EMBL/GenBank/DDBJ databases">
        <title>Draft Genome Sequence of a Mulberry Tree, Morus notabilis C.K. Schneid.</title>
        <authorList>
            <person name="He N."/>
            <person name="Zhao S."/>
        </authorList>
    </citation>
    <scope>NUCLEOTIDE SEQUENCE</scope>
</reference>
<proteinExistence type="predicted"/>
<feature type="compositionally biased region" description="Basic and acidic residues" evidence="1">
    <location>
        <begin position="375"/>
        <end position="384"/>
    </location>
</feature>
<feature type="region of interest" description="Disordered" evidence="1">
    <location>
        <begin position="435"/>
        <end position="611"/>
    </location>
</feature>
<dbReference type="Proteomes" id="UP000030645">
    <property type="component" value="Unassembled WGS sequence"/>
</dbReference>
<dbReference type="STRING" id="981085.W9RXY0"/>
<organism evidence="2 3">
    <name type="scientific">Morus notabilis</name>
    <dbReference type="NCBI Taxonomy" id="981085"/>
    <lineage>
        <taxon>Eukaryota</taxon>
        <taxon>Viridiplantae</taxon>
        <taxon>Streptophyta</taxon>
        <taxon>Embryophyta</taxon>
        <taxon>Tracheophyta</taxon>
        <taxon>Spermatophyta</taxon>
        <taxon>Magnoliopsida</taxon>
        <taxon>eudicotyledons</taxon>
        <taxon>Gunneridae</taxon>
        <taxon>Pentapetalae</taxon>
        <taxon>rosids</taxon>
        <taxon>fabids</taxon>
        <taxon>Rosales</taxon>
        <taxon>Moraceae</taxon>
        <taxon>Moreae</taxon>
        <taxon>Morus</taxon>
    </lineage>
</organism>
<evidence type="ECO:0000313" key="3">
    <source>
        <dbReference type="Proteomes" id="UP000030645"/>
    </source>
</evidence>
<feature type="compositionally biased region" description="Basic and acidic residues" evidence="1">
    <location>
        <begin position="86"/>
        <end position="96"/>
    </location>
</feature>
<feature type="region of interest" description="Disordered" evidence="1">
    <location>
        <begin position="190"/>
        <end position="228"/>
    </location>
</feature>
<evidence type="ECO:0000256" key="1">
    <source>
        <dbReference type="SAM" id="MobiDB-lite"/>
    </source>
</evidence>
<dbReference type="eggNOG" id="ENOG502QPMS">
    <property type="taxonomic scope" value="Eukaryota"/>
</dbReference>
<feature type="compositionally biased region" description="Basic and acidic residues" evidence="1">
    <location>
        <begin position="493"/>
        <end position="533"/>
    </location>
</feature>
<dbReference type="PANTHER" id="PTHR32091:SF4">
    <property type="entry name" value="OS07G0546100 PROTEIN"/>
    <property type="match status" value="1"/>
</dbReference>
<dbReference type="PANTHER" id="PTHR32091">
    <property type="entry name" value="EUKARYOTIC TRANSLATION INITIATION FACTOR 4B"/>
    <property type="match status" value="1"/>
</dbReference>
<evidence type="ECO:0008006" key="4">
    <source>
        <dbReference type="Google" id="ProtNLM"/>
    </source>
</evidence>
<evidence type="ECO:0000313" key="2">
    <source>
        <dbReference type="EMBL" id="EXC16952.1"/>
    </source>
</evidence>
<feature type="compositionally biased region" description="Basic and acidic residues" evidence="1">
    <location>
        <begin position="204"/>
        <end position="215"/>
    </location>
</feature>
<protein>
    <recommendedName>
        <fullName evidence="4">Eukaryotic translation initiation factor-related</fullName>
    </recommendedName>
</protein>
<feature type="compositionally biased region" description="Polar residues" evidence="1">
    <location>
        <begin position="216"/>
        <end position="228"/>
    </location>
</feature>
<accession>W9RXY0</accession>
<dbReference type="EMBL" id="KE345804">
    <property type="protein sequence ID" value="EXC16952.1"/>
    <property type="molecule type" value="Genomic_DNA"/>
</dbReference>
<dbReference type="GO" id="GO:0003743">
    <property type="term" value="F:translation initiation factor activity"/>
    <property type="evidence" value="ECO:0007669"/>
    <property type="project" value="InterPro"/>
</dbReference>
<dbReference type="AlphaFoldDB" id="W9RXY0"/>
<dbReference type="KEGG" id="mnt:21404459"/>
<dbReference type="OrthoDB" id="48651at2759"/>
<feature type="compositionally biased region" description="Polar residues" evidence="1">
    <location>
        <begin position="567"/>
        <end position="594"/>
    </location>
</feature>
<feature type="compositionally biased region" description="Basic and acidic residues" evidence="1">
    <location>
        <begin position="435"/>
        <end position="451"/>
    </location>
</feature>
<feature type="region of interest" description="Disordered" evidence="1">
    <location>
        <begin position="375"/>
        <end position="407"/>
    </location>
</feature>
<dbReference type="GO" id="GO:0003729">
    <property type="term" value="F:mRNA binding"/>
    <property type="evidence" value="ECO:0007669"/>
    <property type="project" value="TreeGrafter"/>
</dbReference>
<sequence length="611" mass="68001">MSKKKVSGNTMTLKDFHGGSIPSDLSLPSAPGVIVRPSDRPGYERSAAWGNQMGRADHRSRPHTSPASRHLDDKAPFLTHAAHIGRNFDEDERKPLDGVVAPTRPEPRQESASVGGLWGRQGAAPMSQVNSHSGRVAEASLDTNNGQGVGGAYPNVWVARKEAAGITERPQSPWSAPMAVSKLAHASALEKVSSGRWQSKHSMHQSDAELVRASETESGSQSKDYGNNAYNKIDAIGVVESYDATLAGHGKRVLNVDDYVHGGRKEFPDYERTRAPVNSEVKEKNLTNYRDSGEPDRANEKFGGIEVQTSTYVQPSERPKLKLLSRTKPLESVEHTVADHIQGHQKVTESVHTESFNEAHGNLNPPKFGIAHTESEKQAVERPKLKLKPRSQPAEQSEGNVERGRNLLFGGARPRELVLKERGVDDVALNHDLVQHPERVEHHVPRTERISGRPNASRYSERTENPALDQRFGKKSERRDHEMRTENPALDQRSGKKTETKNHRVDDERIDTQRRNWHSENWKNNRDTEKQQQLERAPSPETWRKPVEQPKPTFGKAASAVELAQAFSRSSISEPTNRLSGQRSLPSRAQSQIPFSRLMGGPTPRPQINGY</sequence>